<comment type="similarity">
    <text evidence="1">Belongs to the phD/YefM antitoxin family.</text>
</comment>
<gene>
    <name evidence="2" type="ORF">FA046_14260</name>
</gene>
<keyword evidence="3" id="KW-1185">Reference proteome</keyword>
<evidence type="ECO:0000313" key="2">
    <source>
        <dbReference type="EMBL" id="TKB96342.1"/>
    </source>
</evidence>
<name>A0A4U1BUI3_9SPHI</name>
<dbReference type="AlphaFoldDB" id="A0A4U1BUI3"/>
<comment type="caution">
    <text evidence="2">The sequence shown here is derived from an EMBL/GenBank/DDBJ whole genome shotgun (WGS) entry which is preliminary data.</text>
</comment>
<organism evidence="2 3">
    <name type="scientific">Pedobacter cryophilus</name>
    <dbReference type="NCBI Taxonomy" id="2571271"/>
    <lineage>
        <taxon>Bacteria</taxon>
        <taxon>Pseudomonadati</taxon>
        <taxon>Bacteroidota</taxon>
        <taxon>Sphingobacteriia</taxon>
        <taxon>Sphingobacteriales</taxon>
        <taxon>Sphingobacteriaceae</taxon>
        <taxon>Pedobacter</taxon>
    </lineage>
</organism>
<dbReference type="RefSeq" id="WP_136827211.1">
    <property type="nucleotide sequence ID" value="NZ_SWBP01000005.1"/>
</dbReference>
<dbReference type="Proteomes" id="UP000308181">
    <property type="component" value="Unassembled WGS sequence"/>
</dbReference>
<dbReference type="InterPro" id="IPR036165">
    <property type="entry name" value="YefM-like_sf"/>
</dbReference>
<dbReference type="OrthoDB" id="827255at2"/>
<sequence>MIVISPSELRGNLKKYLDLADKERIIIQRGKSEMFELRKQERISEDDYFDNPKNIEAIEEGLADIKAGRFTTLDPDKTLWENIL</sequence>
<dbReference type="SUPFAM" id="SSF143120">
    <property type="entry name" value="YefM-like"/>
    <property type="match status" value="1"/>
</dbReference>
<evidence type="ECO:0000256" key="1">
    <source>
        <dbReference type="ARBA" id="ARBA00009981"/>
    </source>
</evidence>
<evidence type="ECO:0000313" key="3">
    <source>
        <dbReference type="Proteomes" id="UP000308181"/>
    </source>
</evidence>
<protein>
    <submittedName>
        <fullName evidence="2">Type II toxin-antitoxin system Phd/YefM family antitoxin</fullName>
    </submittedName>
</protein>
<accession>A0A4U1BUI3</accession>
<reference evidence="2 3" key="1">
    <citation type="submission" date="2019-04" db="EMBL/GenBank/DDBJ databases">
        <title>Pedobacter sp. AR-3-17 sp. nov., isolated from Arctic soil.</title>
        <authorList>
            <person name="Dahal R.H."/>
            <person name="Kim D.-U."/>
        </authorList>
    </citation>
    <scope>NUCLEOTIDE SEQUENCE [LARGE SCALE GENOMIC DNA]</scope>
    <source>
        <strain evidence="2 3">AR-3-17</strain>
    </source>
</reference>
<proteinExistence type="inferred from homology"/>
<dbReference type="EMBL" id="SWBP01000005">
    <property type="protein sequence ID" value="TKB96342.1"/>
    <property type="molecule type" value="Genomic_DNA"/>
</dbReference>